<name>A0A9L0I810_EQUAS</name>
<evidence type="ECO:0000313" key="2">
    <source>
        <dbReference type="Ensembl" id="ENSEASP00005036639.1"/>
    </source>
</evidence>
<proteinExistence type="predicted"/>
<keyword evidence="3" id="KW-1185">Reference proteome</keyword>
<keyword evidence="1" id="KW-0812">Transmembrane</keyword>
<reference evidence="2 3" key="1">
    <citation type="journal article" date="2020" name="Nat. Commun.">
        <title>Donkey genomes provide new insights into domestication and selection for coat color.</title>
        <authorList>
            <person name="Wang"/>
            <person name="C."/>
            <person name="Li"/>
            <person name="H."/>
            <person name="Guo"/>
            <person name="Y."/>
            <person name="Huang"/>
            <person name="J."/>
            <person name="Sun"/>
            <person name="Y."/>
            <person name="Min"/>
            <person name="J."/>
            <person name="Wang"/>
            <person name="J."/>
            <person name="Fang"/>
            <person name="X."/>
            <person name="Zhao"/>
            <person name="Z."/>
            <person name="Wang"/>
            <person name="S."/>
            <person name="Zhang"/>
            <person name="Y."/>
            <person name="Liu"/>
            <person name="Q."/>
            <person name="Jiang"/>
            <person name="Q."/>
            <person name="Wang"/>
            <person name="X."/>
            <person name="Guo"/>
            <person name="Y."/>
            <person name="Yang"/>
            <person name="C."/>
            <person name="Wang"/>
            <person name="Y."/>
            <person name="Tian"/>
            <person name="F."/>
            <person name="Zhuang"/>
            <person name="G."/>
            <person name="Fan"/>
            <person name="Y."/>
            <person name="Gao"/>
            <person name="Q."/>
            <person name="Li"/>
            <person name="Y."/>
            <person name="Ju"/>
            <person name="Z."/>
            <person name="Li"/>
            <person name="J."/>
            <person name="Li"/>
            <person name="R."/>
            <person name="Hou"/>
            <person name="M."/>
            <person name="Yang"/>
            <person name="G."/>
            <person name="Liu"/>
            <person name="G."/>
            <person name="Liu"/>
            <person name="W."/>
            <person name="Guo"/>
            <person name="J."/>
            <person name="Pan"/>
            <person name="S."/>
            <person name="Fan"/>
            <person name="G."/>
            <person name="Zhang"/>
            <person name="W."/>
            <person name="Zhang"/>
            <person name="R."/>
            <person name="Yu"/>
            <person name="J."/>
            <person name="Zhang"/>
            <person name="X."/>
            <person name="Yin"/>
            <person name="Q."/>
            <person name="Ji"/>
            <person name="C."/>
            <person name="Jin"/>
            <person name="Y."/>
            <person name="Yue"/>
            <person name="G."/>
            <person name="Liu"/>
            <person name="M."/>
            <person name="Xu"/>
            <person name="J."/>
            <person name="Liu"/>
            <person name="S."/>
            <person name="Jordana"/>
            <person name="J."/>
            <person name="Noce"/>
            <person name="A."/>
            <person name="Amills"/>
            <person name="M."/>
            <person name="Wu"/>
            <person name="D.D."/>
            <person name="Li"/>
            <person name="S."/>
            <person name="Zhou"/>
            <person name="X. and Zhong"/>
            <person name="J."/>
        </authorList>
    </citation>
    <scope>NUCLEOTIDE SEQUENCE [LARGE SCALE GENOMIC DNA]</scope>
</reference>
<keyword evidence="1" id="KW-0472">Membrane</keyword>
<feature type="transmembrane region" description="Helical" evidence="1">
    <location>
        <begin position="67"/>
        <end position="90"/>
    </location>
</feature>
<protein>
    <submittedName>
        <fullName evidence="2">Uncharacterized protein</fullName>
    </submittedName>
</protein>
<dbReference type="Proteomes" id="UP000694387">
    <property type="component" value="Chromosome 20"/>
</dbReference>
<dbReference type="Ensembl" id="ENSEAST00005059265.1">
    <property type="protein sequence ID" value="ENSEASP00005036639.1"/>
    <property type="gene ID" value="ENSEASG00005036655.1"/>
</dbReference>
<evidence type="ECO:0000256" key="1">
    <source>
        <dbReference type="SAM" id="Phobius"/>
    </source>
</evidence>
<reference evidence="2" key="2">
    <citation type="submission" date="2025-08" db="UniProtKB">
        <authorList>
            <consortium name="Ensembl"/>
        </authorList>
    </citation>
    <scope>IDENTIFICATION</scope>
</reference>
<dbReference type="AlphaFoldDB" id="A0A9L0I810"/>
<keyword evidence="1" id="KW-1133">Transmembrane helix</keyword>
<sequence length="132" mass="14879">MEKSSSCESLGSQPAAARPPSVAPVHYFLLCLIPSEIIFWTALPPLSPSPISSLPSSLYHSFQNHPLVFLPSTLMSLVFGFLPTVSSLSYHFTSIKEIIYDFPYTLILRHHQLCLKMYIKMPTVRLFSRSFS</sequence>
<evidence type="ECO:0000313" key="3">
    <source>
        <dbReference type="Proteomes" id="UP000694387"/>
    </source>
</evidence>
<feature type="transmembrane region" description="Helical" evidence="1">
    <location>
        <begin position="27"/>
        <end position="47"/>
    </location>
</feature>
<reference evidence="2" key="3">
    <citation type="submission" date="2025-09" db="UniProtKB">
        <authorList>
            <consortium name="Ensembl"/>
        </authorList>
    </citation>
    <scope>IDENTIFICATION</scope>
</reference>
<organism evidence="2 3">
    <name type="scientific">Equus asinus</name>
    <name type="common">Donkey</name>
    <name type="synonym">Equus africanus asinus</name>
    <dbReference type="NCBI Taxonomy" id="9793"/>
    <lineage>
        <taxon>Eukaryota</taxon>
        <taxon>Metazoa</taxon>
        <taxon>Chordata</taxon>
        <taxon>Craniata</taxon>
        <taxon>Vertebrata</taxon>
        <taxon>Euteleostomi</taxon>
        <taxon>Mammalia</taxon>
        <taxon>Eutheria</taxon>
        <taxon>Laurasiatheria</taxon>
        <taxon>Perissodactyla</taxon>
        <taxon>Equidae</taxon>
        <taxon>Equus</taxon>
    </lineage>
</organism>
<accession>A0A9L0I810</accession>